<evidence type="ECO:0000313" key="1">
    <source>
        <dbReference type="EMBL" id="VEL39068.1"/>
    </source>
</evidence>
<protein>
    <submittedName>
        <fullName evidence="1">Uncharacterized protein</fullName>
    </submittedName>
</protein>
<organism evidence="1 2">
    <name type="scientific">Protopolystoma xenopodis</name>
    <dbReference type="NCBI Taxonomy" id="117903"/>
    <lineage>
        <taxon>Eukaryota</taxon>
        <taxon>Metazoa</taxon>
        <taxon>Spiralia</taxon>
        <taxon>Lophotrochozoa</taxon>
        <taxon>Platyhelminthes</taxon>
        <taxon>Monogenea</taxon>
        <taxon>Polyopisthocotylea</taxon>
        <taxon>Polystomatidea</taxon>
        <taxon>Polystomatidae</taxon>
        <taxon>Protopolystoma</taxon>
    </lineage>
</organism>
<dbReference type="OrthoDB" id="6252959at2759"/>
<gene>
    <name evidence="1" type="ORF">PXEA_LOCUS32508</name>
</gene>
<dbReference type="Proteomes" id="UP000784294">
    <property type="component" value="Unassembled WGS sequence"/>
</dbReference>
<dbReference type="AlphaFoldDB" id="A0A3S5BTF4"/>
<comment type="caution">
    <text evidence="1">The sequence shown here is derived from an EMBL/GenBank/DDBJ whole genome shotgun (WGS) entry which is preliminary data.</text>
</comment>
<dbReference type="EMBL" id="CAAALY010259973">
    <property type="protein sequence ID" value="VEL39068.1"/>
    <property type="molecule type" value="Genomic_DNA"/>
</dbReference>
<reference evidence="1" key="1">
    <citation type="submission" date="2018-11" db="EMBL/GenBank/DDBJ databases">
        <authorList>
            <consortium name="Pathogen Informatics"/>
        </authorList>
    </citation>
    <scope>NUCLEOTIDE SEQUENCE</scope>
</reference>
<evidence type="ECO:0000313" key="2">
    <source>
        <dbReference type="Proteomes" id="UP000784294"/>
    </source>
</evidence>
<accession>A0A3S5BTF4</accession>
<proteinExistence type="predicted"/>
<name>A0A3S5BTF4_9PLAT</name>
<sequence length="166" mass="18163">MGLSQPGLINILIKFHKKDANGDLNRSDMAHQTGTTEFQVHIQPDHWVVLEANCQPSNSQFRMPELSHLDGVPTGNIPGIDVRLNDERTRGLLETNGPASLTRRGRHPAIAKPRGNQLQQLYPQRQPMLLPHQATHLYVGPEGAVISAAGGPIGMSGKLLMPHVKV</sequence>
<keyword evidence="2" id="KW-1185">Reference proteome</keyword>